<dbReference type="RefSeq" id="WP_166138290.1">
    <property type="nucleotide sequence ID" value="NZ_JAAOBY010000008.1"/>
</dbReference>
<dbReference type="PANTHER" id="PTHR12526">
    <property type="entry name" value="GLYCOSYLTRANSFERASE"/>
    <property type="match status" value="1"/>
</dbReference>
<sequence length="362" mass="40831">MKILHIINSLATGGAEKLLLETIPLYHQKNIQVDLLVLQDHDSPFLLELKKLQCTTIYSLGTRSVYNPLNVFKIIPFLKKYDIVHVHLFPAQYWVVLAKILSLSKVKLLFTEHNTSNRRLANSFFRIVDKQVYRFYHRIVCITNEIQTILLAHTSLPKSRFTVIENGVNLSKIEQAQPLSWSEIDKRIQAKDTILIQVAGFREQKDQMTLIKALVQLPTSIKLVLVGEGILKNDCESIAKELGLQDRVFFIGLRMNVPQLLKSADIVVLSSHYEGLSLSSIEGMAAGKPFVASNVPGLAEVVQGAGILFPVGNEVHLAVEISKLLEDKVHYNKVAQACQERAGEYDIHKMVDKHIKLYESVC</sequence>
<dbReference type="Pfam" id="PF00534">
    <property type="entry name" value="Glycos_transf_1"/>
    <property type="match status" value="1"/>
</dbReference>
<dbReference type="SUPFAM" id="SSF53756">
    <property type="entry name" value="UDP-Glycosyltransferase/glycogen phosphorylase"/>
    <property type="match status" value="1"/>
</dbReference>
<evidence type="ECO:0000313" key="4">
    <source>
        <dbReference type="Proteomes" id="UP000621670"/>
    </source>
</evidence>
<gene>
    <name evidence="3" type="ORF">H8R26_12420</name>
</gene>
<proteinExistence type="predicted"/>
<evidence type="ECO:0000313" key="3">
    <source>
        <dbReference type="EMBL" id="MBC5864228.1"/>
    </source>
</evidence>
<comment type="caution">
    <text evidence="3">The sequence shown here is derived from an EMBL/GenBank/DDBJ whole genome shotgun (WGS) entry which is preliminary data.</text>
</comment>
<evidence type="ECO:0000259" key="2">
    <source>
        <dbReference type="Pfam" id="PF13439"/>
    </source>
</evidence>
<dbReference type="Proteomes" id="UP000621670">
    <property type="component" value="Unassembled WGS sequence"/>
</dbReference>
<dbReference type="InterPro" id="IPR001296">
    <property type="entry name" value="Glyco_trans_1"/>
</dbReference>
<dbReference type="Pfam" id="PF13439">
    <property type="entry name" value="Glyco_transf_4"/>
    <property type="match status" value="1"/>
</dbReference>
<name>A0ABR7JIA7_9FLAO</name>
<feature type="domain" description="Glycosyl transferase family 1" evidence="1">
    <location>
        <begin position="187"/>
        <end position="338"/>
    </location>
</feature>
<dbReference type="PANTHER" id="PTHR12526:SF630">
    <property type="entry name" value="GLYCOSYLTRANSFERASE"/>
    <property type="match status" value="1"/>
</dbReference>
<reference evidence="3 4" key="1">
    <citation type="submission" date="2020-08" db="EMBL/GenBank/DDBJ databases">
        <title>Description of novel Flavobacterium F-400 isolate.</title>
        <authorList>
            <person name="Saticioglu I."/>
            <person name="Duman M."/>
            <person name="Altun S."/>
        </authorList>
    </citation>
    <scope>NUCLEOTIDE SEQUENCE [LARGE SCALE GENOMIC DNA]</scope>
    <source>
        <strain evidence="3 4">F-400</strain>
    </source>
</reference>
<feature type="domain" description="Glycosyltransferase subfamily 4-like N-terminal" evidence="2">
    <location>
        <begin position="13"/>
        <end position="171"/>
    </location>
</feature>
<protein>
    <submittedName>
        <fullName evidence="3">Glycosyltransferase</fullName>
    </submittedName>
</protein>
<dbReference type="InterPro" id="IPR028098">
    <property type="entry name" value="Glyco_trans_4-like_N"/>
</dbReference>
<dbReference type="EMBL" id="JACRUM010000007">
    <property type="protein sequence ID" value="MBC5864228.1"/>
    <property type="molecule type" value="Genomic_DNA"/>
</dbReference>
<accession>A0ABR7JIA7</accession>
<keyword evidence="4" id="KW-1185">Reference proteome</keyword>
<evidence type="ECO:0000259" key="1">
    <source>
        <dbReference type="Pfam" id="PF00534"/>
    </source>
</evidence>
<organism evidence="3 4">
    <name type="scientific">Flavobacterium turcicum</name>
    <dbReference type="NCBI Taxonomy" id="2764718"/>
    <lineage>
        <taxon>Bacteria</taxon>
        <taxon>Pseudomonadati</taxon>
        <taxon>Bacteroidota</taxon>
        <taxon>Flavobacteriia</taxon>
        <taxon>Flavobacteriales</taxon>
        <taxon>Flavobacteriaceae</taxon>
        <taxon>Flavobacterium</taxon>
    </lineage>
</organism>
<dbReference type="Gene3D" id="3.40.50.2000">
    <property type="entry name" value="Glycogen Phosphorylase B"/>
    <property type="match status" value="2"/>
</dbReference>